<dbReference type="Proteomes" id="UP000823388">
    <property type="component" value="Chromosome 8N"/>
</dbReference>
<accession>A0A8T0PIL3</accession>
<organism evidence="1 2">
    <name type="scientific">Panicum virgatum</name>
    <name type="common">Blackwell switchgrass</name>
    <dbReference type="NCBI Taxonomy" id="38727"/>
    <lineage>
        <taxon>Eukaryota</taxon>
        <taxon>Viridiplantae</taxon>
        <taxon>Streptophyta</taxon>
        <taxon>Embryophyta</taxon>
        <taxon>Tracheophyta</taxon>
        <taxon>Spermatophyta</taxon>
        <taxon>Magnoliopsida</taxon>
        <taxon>Liliopsida</taxon>
        <taxon>Poales</taxon>
        <taxon>Poaceae</taxon>
        <taxon>PACMAD clade</taxon>
        <taxon>Panicoideae</taxon>
        <taxon>Panicodae</taxon>
        <taxon>Paniceae</taxon>
        <taxon>Panicinae</taxon>
        <taxon>Panicum</taxon>
        <taxon>Panicum sect. Hiantes</taxon>
    </lineage>
</organism>
<dbReference type="AlphaFoldDB" id="A0A8T0PIL3"/>
<dbReference type="EMBL" id="CM029052">
    <property type="protein sequence ID" value="KAG2558996.1"/>
    <property type="molecule type" value="Genomic_DNA"/>
</dbReference>
<keyword evidence="2" id="KW-1185">Reference proteome</keyword>
<protein>
    <submittedName>
        <fullName evidence="1">Uncharacterized protein</fullName>
    </submittedName>
</protein>
<proteinExistence type="predicted"/>
<gene>
    <name evidence="1" type="ORF">PVAP13_8NG326400</name>
</gene>
<reference evidence="1" key="1">
    <citation type="submission" date="2020-05" db="EMBL/GenBank/DDBJ databases">
        <title>WGS assembly of Panicum virgatum.</title>
        <authorList>
            <person name="Lovell J.T."/>
            <person name="Jenkins J."/>
            <person name="Shu S."/>
            <person name="Juenger T.E."/>
            <person name="Schmutz J."/>
        </authorList>
    </citation>
    <scope>NUCLEOTIDE SEQUENCE</scope>
    <source>
        <strain evidence="1">AP13</strain>
    </source>
</reference>
<comment type="caution">
    <text evidence="1">The sequence shown here is derived from an EMBL/GenBank/DDBJ whole genome shotgun (WGS) entry which is preliminary data.</text>
</comment>
<sequence length="118" mass="13866">MKLLQFLLSTIKPDYKHYMNREPVRCWRKTKKLTILSQGHESGNVNHIKARYTSLSSFCSDLQDHMVAGDTLEYEKFCNKDLKPSLRDICWSSQRKNSLHWLSCHIKAILLVGRKIFP</sequence>
<evidence type="ECO:0000313" key="2">
    <source>
        <dbReference type="Proteomes" id="UP000823388"/>
    </source>
</evidence>
<evidence type="ECO:0000313" key="1">
    <source>
        <dbReference type="EMBL" id="KAG2558996.1"/>
    </source>
</evidence>
<name>A0A8T0PIL3_PANVG</name>